<sequence length="73" mass="8362">MRVRMCVSTCLCEYGCVYRRVYASTDVCIDVFMRVRMCVSTCRRVYASTDGVCLLMRRSLHVCFISVSVSGRT</sequence>
<dbReference type="Proteomes" id="UP000004810">
    <property type="component" value="Unassembled WGS sequence"/>
</dbReference>
<name>J9EYS5_WUCBA</name>
<dbReference type="AlphaFoldDB" id="J9EYS5"/>
<organism evidence="1 2">
    <name type="scientific">Wuchereria bancrofti</name>
    <dbReference type="NCBI Taxonomy" id="6293"/>
    <lineage>
        <taxon>Eukaryota</taxon>
        <taxon>Metazoa</taxon>
        <taxon>Ecdysozoa</taxon>
        <taxon>Nematoda</taxon>
        <taxon>Chromadorea</taxon>
        <taxon>Rhabditida</taxon>
        <taxon>Spirurina</taxon>
        <taxon>Spiruromorpha</taxon>
        <taxon>Filarioidea</taxon>
        <taxon>Onchocercidae</taxon>
        <taxon>Wuchereria</taxon>
    </lineage>
</organism>
<feature type="non-terminal residue" evidence="1">
    <location>
        <position position="73"/>
    </location>
</feature>
<protein>
    <submittedName>
        <fullName evidence="1">Uncharacterized protein</fullName>
    </submittedName>
</protein>
<evidence type="ECO:0000313" key="2">
    <source>
        <dbReference type="Proteomes" id="UP000004810"/>
    </source>
</evidence>
<reference evidence="2" key="1">
    <citation type="submission" date="2012-08" db="EMBL/GenBank/DDBJ databases">
        <title>The Genome Sequence of Wuchereria bancrofti.</title>
        <authorList>
            <person name="Nutman T.B."/>
            <person name="Fink D.L."/>
            <person name="Russ C."/>
            <person name="Young S."/>
            <person name="Zeng Q."/>
            <person name="Koehrsen M."/>
            <person name="Alvarado L."/>
            <person name="Berlin A."/>
            <person name="Chapman S.B."/>
            <person name="Chen Z."/>
            <person name="Freedman E."/>
            <person name="Gellesch M."/>
            <person name="Goldberg J."/>
            <person name="Griggs A."/>
            <person name="Gujja S."/>
            <person name="Heilman E.R."/>
            <person name="Heiman D."/>
            <person name="Hepburn T."/>
            <person name="Howarth C."/>
            <person name="Jen D."/>
            <person name="Larson L."/>
            <person name="Lewis B."/>
            <person name="Mehta T."/>
            <person name="Park D."/>
            <person name="Pearson M."/>
            <person name="Roberts A."/>
            <person name="Saif S."/>
            <person name="Shea T."/>
            <person name="Shenoy N."/>
            <person name="Sisk P."/>
            <person name="Stolte C."/>
            <person name="Sykes S."/>
            <person name="Walk T."/>
            <person name="White J."/>
            <person name="Yandava C."/>
            <person name="Haas B."/>
            <person name="Henn M.R."/>
            <person name="Nusbaum C."/>
            <person name="Birren B."/>
        </authorList>
    </citation>
    <scope>NUCLEOTIDE SEQUENCE [LARGE SCALE GENOMIC DNA]</scope>
    <source>
        <strain evidence="2">NA</strain>
    </source>
</reference>
<proteinExistence type="predicted"/>
<dbReference type="EMBL" id="ADBV01002940">
    <property type="protein sequence ID" value="EJW82352.1"/>
    <property type="molecule type" value="Genomic_DNA"/>
</dbReference>
<comment type="caution">
    <text evidence="1">The sequence shown here is derived from an EMBL/GenBank/DDBJ whole genome shotgun (WGS) entry which is preliminary data.</text>
</comment>
<evidence type="ECO:0000313" key="1">
    <source>
        <dbReference type="EMBL" id="EJW82352.1"/>
    </source>
</evidence>
<gene>
    <name evidence="1" type="ORF">WUBG_06738</name>
</gene>
<accession>J9EYS5</accession>